<protein>
    <submittedName>
        <fullName evidence="1">Uncharacterized protein</fullName>
    </submittedName>
</protein>
<dbReference type="EMBL" id="QLNQ01000025">
    <property type="protein sequence ID" value="RCK62545.1"/>
    <property type="molecule type" value="Genomic_DNA"/>
</dbReference>
<dbReference type="STRING" id="5486.A0A367Y9K1"/>
<dbReference type="AlphaFoldDB" id="A0A367Y9K1"/>
<evidence type="ECO:0000313" key="1">
    <source>
        <dbReference type="EMBL" id="RCK62545.1"/>
    </source>
</evidence>
<evidence type="ECO:0000313" key="2">
    <source>
        <dbReference type="Proteomes" id="UP000253472"/>
    </source>
</evidence>
<sequence length="155" mass="17622">MENIFDEFSSSSSAVSKLGGKHTDALFPLSFVESRKFHEHENEAAEDFWDDGLPKKKEEQQRDVTCMTISFEYALYEGDPFKSLNDKIADASALSVEGSSVVRSTRDPSPRSDFMLKELQMFAGAMVAQYCSQNDIPIITQNHQQNQPSMIWIKW</sequence>
<gene>
    <name evidence="1" type="ORF">Cantr_08935</name>
</gene>
<accession>A0A367Y9K1</accession>
<organism evidence="1 2">
    <name type="scientific">Candida viswanathii</name>
    <dbReference type="NCBI Taxonomy" id="5486"/>
    <lineage>
        <taxon>Eukaryota</taxon>
        <taxon>Fungi</taxon>
        <taxon>Dikarya</taxon>
        <taxon>Ascomycota</taxon>
        <taxon>Saccharomycotina</taxon>
        <taxon>Pichiomycetes</taxon>
        <taxon>Debaryomycetaceae</taxon>
        <taxon>Candida/Lodderomyces clade</taxon>
        <taxon>Candida</taxon>
    </lineage>
</organism>
<reference evidence="1 2" key="1">
    <citation type="submission" date="2018-06" db="EMBL/GenBank/DDBJ databases">
        <title>Whole genome sequencing of Candida tropicalis (genome annotated by CSBL at Korea University).</title>
        <authorList>
            <person name="Ahn J."/>
        </authorList>
    </citation>
    <scope>NUCLEOTIDE SEQUENCE [LARGE SCALE GENOMIC DNA]</scope>
    <source>
        <strain evidence="1 2">ATCC 20962</strain>
    </source>
</reference>
<name>A0A367Y9K1_9ASCO</name>
<proteinExistence type="predicted"/>
<comment type="caution">
    <text evidence="1">The sequence shown here is derived from an EMBL/GenBank/DDBJ whole genome shotgun (WGS) entry which is preliminary data.</text>
</comment>
<keyword evidence="2" id="KW-1185">Reference proteome</keyword>
<dbReference type="Proteomes" id="UP000253472">
    <property type="component" value="Unassembled WGS sequence"/>
</dbReference>